<name>A0ABR0H0R1_9PEZI</name>
<dbReference type="PANTHER" id="PTHR34612:SF6">
    <property type="entry name" value="GLYCOSIDE HYDROLASE 131 CATALYTIC N-TERMINAL DOMAIN-CONTAINING PROTEIN"/>
    <property type="match status" value="1"/>
</dbReference>
<dbReference type="Pfam" id="PF18271">
    <property type="entry name" value="GH131_N"/>
    <property type="match status" value="1"/>
</dbReference>
<evidence type="ECO:0000313" key="2">
    <source>
        <dbReference type="EMBL" id="KAK4661610.1"/>
    </source>
</evidence>
<protein>
    <recommendedName>
        <fullName evidence="1">Glycoside hydrolase 131 catalytic N-terminal domain-containing protein</fullName>
    </recommendedName>
</protein>
<dbReference type="GeneID" id="87926689"/>
<dbReference type="RefSeq" id="XP_062761576.1">
    <property type="nucleotide sequence ID" value="XM_062906438.1"/>
</dbReference>
<comment type="caution">
    <text evidence="2">The sequence shown here is derived from an EMBL/GenBank/DDBJ whole genome shotgun (WGS) entry which is preliminary data.</text>
</comment>
<dbReference type="EMBL" id="JAFFHB010000009">
    <property type="protein sequence ID" value="KAK4661610.1"/>
    <property type="molecule type" value="Genomic_DNA"/>
</dbReference>
<evidence type="ECO:0000313" key="3">
    <source>
        <dbReference type="Proteomes" id="UP001326199"/>
    </source>
</evidence>
<dbReference type="Proteomes" id="UP001326199">
    <property type="component" value="Unassembled WGS sequence"/>
</dbReference>
<organism evidence="2 3">
    <name type="scientific">Podospora pseudopauciseta</name>
    <dbReference type="NCBI Taxonomy" id="2093780"/>
    <lineage>
        <taxon>Eukaryota</taxon>
        <taxon>Fungi</taxon>
        <taxon>Dikarya</taxon>
        <taxon>Ascomycota</taxon>
        <taxon>Pezizomycotina</taxon>
        <taxon>Sordariomycetes</taxon>
        <taxon>Sordariomycetidae</taxon>
        <taxon>Sordariales</taxon>
        <taxon>Podosporaceae</taxon>
        <taxon>Podospora</taxon>
    </lineage>
</organism>
<dbReference type="Gene3D" id="2.60.120.1160">
    <property type="match status" value="1"/>
</dbReference>
<sequence>MPSLSIDLFFPKPLGCLRLFFNDKMKTSTLLAAAFCGVAAVEGAVLWDGRFNDFTSSADLNKWSWANQVGPYQYYIHGSGTVNRYINLSPDYKNPNDTVSKQGARFTLDSTAYWNGQTMRRIELIPQTKAAINRGKVFYHFSISRRDTNAPSVNKEHQICFFESHFTELKYGWISGEQGAANPALQWMTNQRTQWKLSEWKANVWHNFAYEIDFSGNRVGLWYSEGGADLKQVVAPVGGVSTSSNGQDWHLGVLELPRSGYPNTNEDYYFSGVFIEDGAITTKIGGPA</sequence>
<dbReference type="InterPro" id="IPR041524">
    <property type="entry name" value="GH131_N"/>
</dbReference>
<proteinExistence type="predicted"/>
<keyword evidence="3" id="KW-1185">Reference proteome</keyword>
<gene>
    <name evidence="2" type="ORF">QC763_0104800</name>
</gene>
<dbReference type="PANTHER" id="PTHR34612">
    <property type="entry name" value="GH131_N DOMAIN-CONTAINING PROTEIN"/>
    <property type="match status" value="1"/>
</dbReference>
<reference evidence="2 3" key="1">
    <citation type="journal article" date="2023" name="bioRxiv">
        <title>High-quality genome assemblies of four members of thePodospora anserinaspecies complex.</title>
        <authorList>
            <person name="Ament-Velasquez S.L."/>
            <person name="Vogan A.A."/>
            <person name="Wallerman O."/>
            <person name="Hartmann F."/>
            <person name="Gautier V."/>
            <person name="Silar P."/>
            <person name="Giraud T."/>
            <person name="Johannesson H."/>
        </authorList>
    </citation>
    <scope>NUCLEOTIDE SEQUENCE [LARGE SCALE GENOMIC DNA]</scope>
    <source>
        <strain evidence="2 3">CBS 411.78</strain>
    </source>
</reference>
<feature type="domain" description="Glycoside hydrolase 131 catalytic N-terminal" evidence="1">
    <location>
        <begin position="45"/>
        <end position="279"/>
    </location>
</feature>
<accession>A0ABR0H0R1</accession>
<evidence type="ECO:0000259" key="1">
    <source>
        <dbReference type="Pfam" id="PF18271"/>
    </source>
</evidence>